<dbReference type="OrthoDB" id="504170at2759"/>
<feature type="compositionally biased region" description="Basic and acidic residues" evidence="1">
    <location>
        <begin position="306"/>
        <end position="315"/>
    </location>
</feature>
<feature type="region of interest" description="Disordered" evidence="1">
    <location>
        <begin position="745"/>
        <end position="902"/>
    </location>
</feature>
<feature type="compositionally biased region" description="Basic and acidic residues" evidence="1">
    <location>
        <begin position="85"/>
        <end position="98"/>
    </location>
</feature>
<feature type="region of interest" description="Disordered" evidence="1">
    <location>
        <begin position="601"/>
        <end position="713"/>
    </location>
</feature>
<feature type="compositionally biased region" description="Low complexity" evidence="1">
    <location>
        <begin position="120"/>
        <end position="133"/>
    </location>
</feature>
<dbReference type="AlphaFoldDB" id="A0A0C2X434"/>
<evidence type="ECO:0000313" key="3">
    <source>
        <dbReference type="Proteomes" id="UP000054097"/>
    </source>
</evidence>
<dbReference type="HOGENOM" id="CLU_281889_0_0_1"/>
<evidence type="ECO:0000313" key="2">
    <source>
        <dbReference type="EMBL" id="KIM24087.1"/>
    </source>
</evidence>
<feature type="region of interest" description="Disordered" evidence="1">
    <location>
        <begin position="965"/>
        <end position="987"/>
    </location>
</feature>
<feature type="compositionally biased region" description="Polar residues" evidence="1">
    <location>
        <begin position="613"/>
        <end position="634"/>
    </location>
</feature>
<feature type="compositionally biased region" description="Low complexity" evidence="1">
    <location>
        <begin position="779"/>
        <end position="797"/>
    </location>
</feature>
<feature type="compositionally biased region" description="Polar residues" evidence="1">
    <location>
        <begin position="399"/>
        <end position="408"/>
    </location>
</feature>
<feature type="compositionally biased region" description="Basic and acidic residues" evidence="1">
    <location>
        <begin position="256"/>
        <end position="273"/>
    </location>
</feature>
<proteinExistence type="predicted"/>
<feature type="region of interest" description="Disordered" evidence="1">
    <location>
        <begin position="356"/>
        <end position="408"/>
    </location>
</feature>
<dbReference type="STRING" id="933852.A0A0C2X434"/>
<evidence type="ECO:0000256" key="1">
    <source>
        <dbReference type="SAM" id="MobiDB-lite"/>
    </source>
</evidence>
<organism evidence="2 3">
    <name type="scientific">Serendipita vermifera MAFF 305830</name>
    <dbReference type="NCBI Taxonomy" id="933852"/>
    <lineage>
        <taxon>Eukaryota</taxon>
        <taxon>Fungi</taxon>
        <taxon>Dikarya</taxon>
        <taxon>Basidiomycota</taxon>
        <taxon>Agaricomycotina</taxon>
        <taxon>Agaricomycetes</taxon>
        <taxon>Sebacinales</taxon>
        <taxon>Serendipitaceae</taxon>
        <taxon>Serendipita</taxon>
    </lineage>
</organism>
<feature type="region of interest" description="Disordered" evidence="1">
    <location>
        <begin position="421"/>
        <end position="586"/>
    </location>
</feature>
<feature type="region of interest" description="Disordered" evidence="1">
    <location>
        <begin position="253"/>
        <end position="327"/>
    </location>
</feature>
<feature type="compositionally biased region" description="Low complexity" evidence="1">
    <location>
        <begin position="380"/>
        <end position="392"/>
    </location>
</feature>
<feature type="compositionally biased region" description="Polar residues" evidence="1">
    <location>
        <begin position="428"/>
        <end position="438"/>
    </location>
</feature>
<gene>
    <name evidence="2" type="ORF">M408DRAFT_245927</name>
</gene>
<dbReference type="Proteomes" id="UP000054097">
    <property type="component" value="Unassembled WGS sequence"/>
</dbReference>
<feature type="compositionally biased region" description="Low complexity" evidence="1">
    <location>
        <begin position="1053"/>
        <end position="1068"/>
    </location>
</feature>
<keyword evidence="3" id="KW-1185">Reference proteome</keyword>
<feature type="compositionally biased region" description="Low complexity" evidence="1">
    <location>
        <begin position="678"/>
        <end position="700"/>
    </location>
</feature>
<sequence>MQQILSSPWFSKRLYPSSPQQTEMALSPPPMEPEVEAEGESSRPASMVIEAPGGRVSTSDSVPPGRVSTSSNSARPVTPTNLNGVDDKKTLGKDDRRNSVTSIAPPLPTRTPVRTKRRSVSSQISPPSSPRLRSATLTMANGVPGVGGDMANQAGDGDVMDFAGAMTRQVAVVFSTPQERAMLSTLAALGFDTGQIVHSVLSNACDSAGALWWIMRKKVGKGFVLPEELGSGGGTAVAGQAVAEPLLLLEPSPLGGEKRSIERTASDVDGDREQEADDTIAVTGAHPTVLLDEVDSSKKKKRHHTDPREEKERSSEGSVSKALPPDLSIVPATPVAAEEVCTSMNWEMNADANACVQKSKPTGPPSDIGSLSPTHVSYEPSNSSPGSTPSNSKIHSNKGRSGSISMLQRATTVLGGAASLVRKKSDETGFSNNGSSISSHREKEKSLDERRQKDKSLDERRQKEKSLDERRQKEKSLDERRQKDRSLEERRQKDKEKSIDEGRSSSGSGGRLTKSPPPGKISKEAKEREQMEQNSHASGIARTASAKDSSMATYPGHVKSFSAAPAPRRSITEGGRAASPLITRDITKPRSRASILSTFRMWLDDGRRKRKTGSSMSTPSNTPAGLFTSSTSAPNMGGYFAAGTSGMQDRPYTPRKRTGEGKGTGSRRGGKSHKGKRPSISSRRSSSVNSRRSSVASLVSMGNTPGALGSVGEYTVYNGAPLTRRMSGTSGRSYGAGAKTPIEEDVFDLASRPGSAKSFGHGPPLTAGIAKRGKRHSKSSSTSSGGSLGRRGPTRPTSRSETASPTATKSKAHHRVGSGSSQTRMVKHHAKKTPSIAQSLSVGAADPSAVPSGSLKGRRGRSGSASSAHSGGSSALDDDAEFGGRRTTSPLGSRSGKAGMLTQMRNNGYGTPNGSLGYITSRSSWKRSWGLEPPGWANRASNQGVIIEILTNTPPKGNVRDVFAGGGKSGWAPGTSPPSDGNEDDWSDVDDDVQFAGGLGQLGSTLNPNNAPATANHLESPLMVFSNSNAGRRSKRMAGPNLNAGQFGTKANTPLPATSSVPSVSTSPPSAPVGMEGLGLERAGSRRNLPPGRSGFRGPAIVEEEEEEEE</sequence>
<feature type="compositionally biased region" description="Basic and acidic residues" evidence="1">
    <location>
        <begin position="439"/>
        <end position="503"/>
    </location>
</feature>
<feature type="region of interest" description="Disordered" evidence="1">
    <location>
        <begin position="1031"/>
        <end position="1110"/>
    </location>
</feature>
<protein>
    <recommendedName>
        <fullName evidence="4">UBA domain-containing protein</fullName>
    </recommendedName>
</protein>
<accession>A0A0C2X434</accession>
<feature type="compositionally biased region" description="Polar residues" evidence="1">
    <location>
        <begin position="799"/>
        <end position="809"/>
    </location>
</feature>
<feature type="compositionally biased region" description="Basic residues" evidence="1">
    <location>
        <begin position="668"/>
        <end position="677"/>
    </location>
</feature>
<evidence type="ECO:0008006" key="4">
    <source>
        <dbReference type="Google" id="ProtNLM"/>
    </source>
</evidence>
<feature type="compositionally biased region" description="Polar residues" evidence="1">
    <location>
        <begin position="1043"/>
        <end position="1052"/>
    </location>
</feature>
<reference evidence="2 3" key="1">
    <citation type="submission" date="2014-04" db="EMBL/GenBank/DDBJ databases">
        <authorList>
            <consortium name="DOE Joint Genome Institute"/>
            <person name="Kuo A."/>
            <person name="Zuccaro A."/>
            <person name="Kohler A."/>
            <person name="Nagy L.G."/>
            <person name="Floudas D."/>
            <person name="Copeland A."/>
            <person name="Barry K.W."/>
            <person name="Cichocki N."/>
            <person name="Veneault-Fourrey C."/>
            <person name="LaButti K."/>
            <person name="Lindquist E.A."/>
            <person name="Lipzen A."/>
            <person name="Lundell T."/>
            <person name="Morin E."/>
            <person name="Murat C."/>
            <person name="Sun H."/>
            <person name="Tunlid A."/>
            <person name="Henrissat B."/>
            <person name="Grigoriev I.V."/>
            <person name="Hibbett D.S."/>
            <person name="Martin F."/>
            <person name="Nordberg H.P."/>
            <person name="Cantor M.N."/>
            <person name="Hua S.X."/>
        </authorList>
    </citation>
    <scope>NUCLEOTIDE SEQUENCE [LARGE SCALE GENOMIC DNA]</scope>
    <source>
        <strain evidence="2 3">MAFF 305830</strain>
    </source>
</reference>
<reference evidence="3" key="2">
    <citation type="submission" date="2015-01" db="EMBL/GenBank/DDBJ databases">
        <title>Evolutionary Origins and Diversification of the Mycorrhizal Mutualists.</title>
        <authorList>
            <consortium name="DOE Joint Genome Institute"/>
            <consortium name="Mycorrhizal Genomics Consortium"/>
            <person name="Kohler A."/>
            <person name="Kuo A."/>
            <person name="Nagy L.G."/>
            <person name="Floudas D."/>
            <person name="Copeland A."/>
            <person name="Barry K.W."/>
            <person name="Cichocki N."/>
            <person name="Veneault-Fourrey C."/>
            <person name="LaButti K."/>
            <person name="Lindquist E.A."/>
            <person name="Lipzen A."/>
            <person name="Lundell T."/>
            <person name="Morin E."/>
            <person name="Murat C."/>
            <person name="Riley R."/>
            <person name="Ohm R."/>
            <person name="Sun H."/>
            <person name="Tunlid A."/>
            <person name="Henrissat B."/>
            <person name="Grigoriev I.V."/>
            <person name="Hibbett D.S."/>
            <person name="Martin F."/>
        </authorList>
    </citation>
    <scope>NUCLEOTIDE SEQUENCE [LARGE SCALE GENOMIC DNA]</scope>
    <source>
        <strain evidence="3">MAFF 305830</strain>
    </source>
</reference>
<feature type="compositionally biased region" description="Low complexity" evidence="1">
    <location>
        <begin position="862"/>
        <end position="875"/>
    </location>
</feature>
<name>A0A0C2X434_SERVB</name>
<feature type="compositionally biased region" description="Basic and acidic residues" evidence="1">
    <location>
        <begin position="521"/>
        <end position="531"/>
    </location>
</feature>
<dbReference type="EMBL" id="KN824328">
    <property type="protein sequence ID" value="KIM24087.1"/>
    <property type="molecule type" value="Genomic_DNA"/>
</dbReference>
<feature type="compositionally biased region" description="Polar residues" evidence="1">
    <location>
        <begin position="56"/>
        <end position="83"/>
    </location>
</feature>
<feature type="region of interest" description="Disordered" evidence="1">
    <location>
        <begin position="1"/>
        <end position="133"/>
    </location>
</feature>